<dbReference type="InterPro" id="IPR020471">
    <property type="entry name" value="AKR"/>
</dbReference>
<dbReference type="RefSeq" id="WP_111352049.1">
    <property type="nucleotide sequence ID" value="NZ_QHHQ01000010.1"/>
</dbReference>
<comment type="caution">
    <text evidence="3">The sequence shown here is derived from an EMBL/GenBank/DDBJ whole genome shotgun (WGS) entry which is preliminary data.</text>
</comment>
<dbReference type="Proteomes" id="UP000249590">
    <property type="component" value="Unassembled WGS sequence"/>
</dbReference>
<keyword evidence="1" id="KW-0560">Oxidoreductase</keyword>
<dbReference type="CDD" id="cd19091">
    <property type="entry name" value="AKR_PsAKR"/>
    <property type="match status" value="1"/>
</dbReference>
<dbReference type="Pfam" id="PF00248">
    <property type="entry name" value="Aldo_ket_red"/>
    <property type="match status" value="1"/>
</dbReference>
<reference evidence="3 4" key="1">
    <citation type="submission" date="2018-05" db="EMBL/GenBank/DDBJ databases">
        <title>Acuticoccus sediminis sp. nov., isolated from deep-sea sediment of Indian Ocean.</title>
        <authorList>
            <person name="Liu X."/>
            <person name="Lai Q."/>
            <person name="Du Y."/>
            <person name="Sun F."/>
            <person name="Zhang X."/>
            <person name="Wang S."/>
            <person name="Shao Z."/>
        </authorList>
    </citation>
    <scope>NUCLEOTIDE SEQUENCE [LARGE SCALE GENOMIC DNA]</scope>
    <source>
        <strain evidence="3 4">PTG4-2</strain>
    </source>
</reference>
<feature type="domain" description="NADP-dependent oxidoreductase" evidence="2">
    <location>
        <begin position="17"/>
        <end position="316"/>
    </location>
</feature>
<dbReference type="AlphaFoldDB" id="A0A8B2NIJ7"/>
<dbReference type="Gene3D" id="3.20.20.100">
    <property type="entry name" value="NADP-dependent oxidoreductase domain"/>
    <property type="match status" value="1"/>
</dbReference>
<evidence type="ECO:0000313" key="4">
    <source>
        <dbReference type="Proteomes" id="UP000249590"/>
    </source>
</evidence>
<proteinExistence type="predicted"/>
<dbReference type="PRINTS" id="PR00069">
    <property type="entry name" value="ALDKETRDTASE"/>
</dbReference>
<dbReference type="GO" id="GO:0016491">
    <property type="term" value="F:oxidoreductase activity"/>
    <property type="evidence" value="ECO:0007669"/>
    <property type="project" value="UniProtKB-KW"/>
</dbReference>
<dbReference type="SUPFAM" id="SSF51430">
    <property type="entry name" value="NAD(P)-linked oxidoreductase"/>
    <property type="match status" value="1"/>
</dbReference>
<accession>A0A8B2NIJ7</accession>
<dbReference type="FunFam" id="3.20.20.100:FF:000004">
    <property type="entry name" value="Oxidoreductase, aldo/keto reductase"/>
    <property type="match status" value="1"/>
</dbReference>
<dbReference type="InterPro" id="IPR036812">
    <property type="entry name" value="NAD(P)_OxRdtase_dom_sf"/>
</dbReference>
<dbReference type="InterPro" id="IPR023210">
    <property type="entry name" value="NADP_OxRdtase_dom"/>
</dbReference>
<evidence type="ECO:0000256" key="1">
    <source>
        <dbReference type="ARBA" id="ARBA00023002"/>
    </source>
</evidence>
<organism evidence="3 4">
    <name type="scientific">Acuticoccus sediminis</name>
    <dbReference type="NCBI Taxonomy" id="2184697"/>
    <lineage>
        <taxon>Bacteria</taxon>
        <taxon>Pseudomonadati</taxon>
        <taxon>Pseudomonadota</taxon>
        <taxon>Alphaproteobacteria</taxon>
        <taxon>Hyphomicrobiales</taxon>
        <taxon>Amorphaceae</taxon>
        <taxon>Acuticoccus</taxon>
    </lineage>
</organism>
<keyword evidence="4" id="KW-1185">Reference proteome</keyword>
<dbReference type="GO" id="GO:0005829">
    <property type="term" value="C:cytosol"/>
    <property type="evidence" value="ECO:0007669"/>
    <property type="project" value="UniProtKB-ARBA"/>
</dbReference>
<evidence type="ECO:0000259" key="2">
    <source>
        <dbReference type="Pfam" id="PF00248"/>
    </source>
</evidence>
<dbReference type="PANTHER" id="PTHR43364:SF18">
    <property type="entry name" value="OXIDOREDUCTASE"/>
    <property type="match status" value="1"/>
</dbReference>
<evidence type="ECO:0000313" key="3">
    <source>
        <dbReference type="EMBL" id="RAH96942.1"/>
    </source>
</evidence>
<dbReference type="InterPro" id="IPR050523">
    <property type="entry name" value="AKR_Detox_Biosynth"/>
</dbReference>
<gene>
    <name evidence="3" type="ORF">DLJ53_30140</name>
</gene>
<protein>
    <submittedName>
        <fullName evidence="3">Aldo/keto reductase</fullName>
    </submittedName>
</protein>
<name>A0A8B2NIJ7_9HYPH</name>
<dbReference type="OrthoDB" id="9803483at2"/>
<sequence length="359" mass="39535">MEYSPLGQSGMMVSKFVFGTVTFAGTHGFHQVGSTGVDDARLLIDMAIDADVNAFDTANIYSRGDSEIVLGEAIHDRRDDVLVFTKVRTAMGDGPNDRGASRVHIMRQIDASLKRLKTDWIDLYWVHQWDGVTPVEETVGTMQDLIRAGKIRYWGVSNYSGWQLAKTVMTARMMGAPQPIAQQINYTPEARQAEYELLPAGEDLGVGAMIWSPLGEGLLTGRIDRDTPPAPGTRQADWPEPHIIDTGRLWDVIDVLKGVAAEVGRSVPQVVLAWLRDRPNVHSIVLGARTAAHLEDNLGALDLTLTPEQAARIEIVGRPAAIFPLWHRALNGMDRVTEAERSYLEGHREAVLGGLRKAD</sequence>
<dbReference type="PANTHER" id="PTHR43364">
    <property type="entry name" value="NADH-SPECIFIC METHYLGLYOXAL REDUCTASE-RELATED"/>
    <property type="match status" value="1"/>
</dbReference>
<dbReference type="EMBL" id="QHHQ01000010">
    <property type="protein sequence ID" value="RAH96942.1"/>
    <property type="molecule type" value="Genomic_DNA"/>
</dbReference>